<protein>
    <recommendedName>
        <fullName evidence="2">Pyridoxal phosphate homeostasis protein</fullName>
        <shortName evidence="2">PLP homeostasis protein</shortName>
    </recommendedName>
</protein>
<evidence type="ECO:0000256" key="1">
    <source>
        <dbReference type="ARBA" id="ARBA00022898"/>
    </source>
</evidence>
<comment type="function">
    <text evidence="2">Pyridoxal 5'-phosphate (PLP)-binding protein, which is involved in PLP homeostasis.</text>
</comment>
<dbReference type="PANTHER" id="PTHR10146">
    <property type="entry name" value="PROLINE SYNTHETASE CO-TRANSCRIBED BACTERIAL HOMOLOG PROTEIN"/>
    <property type="match status" value="1"/>
</dbReference>
<dbReference type="NCBIfam" id="TIGR00044">
    <property type="entry name" value="YggS family pyridoxal phosphate-dependent enzyme"/>
    <property type="match status" value="1"/>
</dbReference>
<evidence type="ECO:0000259" key="5">
    <source>
        <dbReference type="Pfam" id="PF01168"/>
    </source>
</evidence>
<evidence type="ECO:0000256" key="4">
    <source>
        <dbReference type="RuleBase" id="RU004514"/>
    </source>
</evidence>
<keyword evidence="1 2" id="KW-0663">Pyridoxal phosphate</keyword>
<dbReference type="PANTHER" id="PTHR10146:SF14">
    <property type="entry name" value="PYRIDOXAL PHOSPHATE HOMEOSTASIS PROTEIN"/>
    <property type="match status" value="1"/>
</dbReference>
<reference evidence="6 7" key="1">
    <citation type="submission" date="2008-09" db="EMBL/GenBank/DDBJ databases">
        <authorList>
            <person name="Fulton L."/>
            <person name="Clifton S."/>
            <person name="Fulton B."/>
            <person name="Xu J."/>
            <person name="Minx P."/>
            <person name="Pepin K.H."/>
            <person name="Johnson M."/>
            <person name="Thiruvilangam P."/>
            <person name="Bhonagiri V."/>
            <person name="Nash W.E."/>
            <person name="Mardis E.R."/>
            <person name="Wilson R.K."/>
        </authorList>
    </citation>
    <scope>NUCLEOTIDE SEQUENCE [LARGE SCALE GENOMIC DNA]</scope>
    <source>
        <strain evidence="6 7">DSM 7454</strain>
    </source>
</reference>
<dbReference type="Proteomes" id="UP000005451">
    <property type="component" value="Unassembled WGS sequence"/>
</dbReference>
<dbReference type="EMBL" id="ABXA01000019">
    <property type="protein sequence ID" value="EEB36450.1"/>
    <property type="molecule type" value="Genomic_DNA"/>
</dbReference>
<evidence type="ECO:0000256" key="3">
    <source>
        <dbReference type="PIRSR" id="PIRSR004848-1"/>
    </source>
</evidence>
<dbReference type="RefSeq" id="WP_004813429.1">
    <property type="nucleotide sequence ID" value="NZ_ABXA01000019.1"/>
</dbReference>
<dbReference type="Gene3D" id="3.20.20.10">
    <property type="entry name" value="Alanine racemase"/>
    <property type="match status" value="1"/>
</dbReference>
<comment type="cofactor">
    <cofactor evidence="3">
        <name>pyridoxal 5'-phosphate</name>
        <dbReference type="ChEBI" id="CHEBI:597326"/>
    </cofactor>
</comment>
<dbReference type="AlphaFoldDB" id="B6W851"/>
<proteinExistence type="inferred from homology"/>
<comment type="caution">
    <text evidence="6">The sequence shown here is derived from an EMBL/GenBank/DDBJ whole genome shotgun (WGS) entry which is preliminary data.</text>
</comment>
<evidence type="ECO:0000313" key="7">
    <source>
        <dbReference type="Proteomes" id="UP000005451"/>
    </source>
</evidence>
<dbReference type="STRING" id="561177.ANHYDRO_00750"/>
<sequence>MSIKDNIDNLKKDMKDYDAMLLAVTKTHGVDKIMEVYNYGLRDFGENKVQELLDKKDKLPDDINWHLIGHLQTNKVNKIVGEVCLIHSVDSLKILKKINNRAKKLSIVQDCLLQINISKEESKSGFYEEDIEDIINQAKELENVKIRGLMTMAPNTEDVSVIKSCFKGLKKIFDNLSNLSYNNIEMEYLSMGMTHDYKIALEEGANIIRVGSKIFGKRMYKNVR</sequence>
<organism evidence="6 7">
    <name type="scientific">Anaerococcus hydrogenalis DSM 7454</name>
    <dbReference type="NCBI Taxonomy" id="561177"/>
    <lineage>
        <taxon>Bacteria</taxon>
        <taxon>Bacillati</taxon>
        <taxon>Bacillota</taxon>
        <taxon>Tissierellia</taxon>
        <taxon>Tissierellales</taxon>
        <taxon>Peptoniphilaceae</taxon>
        <taxon>Anaerococcus</taxon>
    </lineage>
</organism>
<dbReference type="InterPro" id="IPR001608">
    <property type="entry name" value="Ala_racemase_N"/>
</dbReference>
<comment type="similarity">
    <text evidence="2 4">Belongs to the pyridoxal phosphate-binding protein YggS/PROSC family.</text>
</comment>
<feature type="modified residue" description="N6-(pyridoxal phosphate)lysine" evidence="2 3">
    <location>
        <position position="26"/>
    </location>
</feature>
<dbReference type="CDD" id="cd00635">
    <property type="entry name" value="PLPDE_III_YBL036c_like"/>
    <property type="match status" value="1"/>
</dbReference>
<dbReference type="InterPro" id="IPR029066">
    <property type="entry name" value="PLP-binding_barrel"/>
</dbReference>
<reference evidence="6 7" key="2">
    <citation type="submission" date="2008-10" db="EMBL/GenBank/DDBJ databases">
        <title>Draft genome sequence of Anaerococcus hydrogenalis (DSM 7454).</title>
        <authorList>
            <person name="Sudarsanam P."/>
            <person name="Ley R."/>
            <person name="Guruge J."/>
            <person name="Turnbaugh P.J."/>
            <person name="Mahowald M."/>
            <person name="Liep D."/>
            <person name="Gordon J."/>
        </authorList>
    </citation>
    <scope>NUCLEOTIDE SEQUENCE [LARGE SCALE GENOMIC DNA]</scope>
    <source>
        <strain evidence="6 7">DSM 7454</strain>
    </source>
</reference>
<gene>
    <name evidence="6" type="ORF">ANHYDRO_00750</name>
</gene>
<dbReference type="PIRSF" id="PIRSF004848">
    <property type="entry name" value="YBL036c_PLPDEIII"/>
    <property type="match status" value="1"/>
</dbReference>
<accession>B6W851</accession>
<evidence type="ECO:0000313" key="6">
    <source>
        <dbReference type="EMBL" id="EEB36450.1"/>
    </source>
</evidence>
<dbReference type="Pfam" id="PF01168">
    <property type="entry name" value="Ala_racemase_N"/>
    <property type="match status" value="1"/>
</dbReference>
<feature type="domain" description="Alanine racemase N-terminal" evidence="5">
    <location>
        <begin position="2"/>
        <end position="217"/>
    </location>
</feature>
<name>B6W851_9FIRM</name>
<dbReference type="InterPro" id="IPR011078">
    <property type="entry name" value="PyrdxlP_homeostasis"/>
</dbReference>
<dbReference type="SUPFAM" id="SSF51419">
    <property type="entry name" value="PLP-binding barrel"/>
    <property type="match status" value="1"/>
</dbReference>
<dbReference type="FunFam" id="3.20.20.10:FF:000018">
    <property type="entry name" value="Pyridoxal phosphate homeostasis protein"/>
    <property type="match status" value="1"/>
</dbReference>
<evidence type="ECO:0000256" key="2">
    <source>
        <dbReference type="HAMAP-Rule" id="MF_02087"/>
    </source>
</evidence>
<dbReference type="GO" id="GO:0030170">
    <property type="term" value="F:pyridoxal phosphate binding"/>
    <property type="evidence" value="ECO:0007669"/>
    <property type="project" value="UniProtKB-UniRule"/>
</dbReference>
<dbReference type="HAMAP" id="MF_02087">
    <property type="entry name" value="PLP_homeostasis"/>
    <property type="match status" value="1"/>
</dbReference>
<dbReference type="eggNOG" id="COG0325">
    <property type="taxonomic scope" value="Bacteria"/>
</dbReference>